<accession>A0A448UDT1</accession>
<evidence type="ECO:0000313" key="4">
    <source>
        <dbReference type="Proteomes" id="UP000268229"/>
    </source>
</evidence>
<dbReference type="EMBL" id="LR134516">
    <property type="protein sequence ID" value="VEJ22060.1"/>
    <property type="molecule type" value="Genomic_DNA"/>
</dbReference>
<dbReference type="InterPro" id="IPR023614">
    <property type="entry name" value="Porin_dom_sf"/>
</dbReference>
<dbReference type="Proteomes" id="UP000268229">
    <property type="component" value="Chromosome"/>
</dbReference>
<feature type="signal peptide" evidence="1">
    <location>
        <begin position="1"/>
        <end position="18"/>
    </location>
</feature>
<keyword evidence="4" id="KW-1185">Reference proteome</keyword>
<evidence type="ECO:0000259" key="2">
    <source>
        <dbReference type="Pfam" id="PF13609"/>
    </source>
</evidence>
<feature type="domain" description="Porin" evidence="2">
    <location>
        <begin position="8"/>
        <end position="76"/>
    </location>
</feature>
<gene>
    <name evidence="3" type="primary">porB_2</name>
    <name evidence="3" type="ORF">NCTC12227_01833</name>
</gene>
<dbReference type="RefSeq" id="WP_126305031.1">
    <property type="nucleotide sequence ID" value="NZ_LR134516.1"/>
</dbReference>
<evidence type="ECO:0000256" key="1">
    <source>
        <dbReference type="SAM" id="SignalP"/>
    </source>
</evidence>
<evidence type="ECO:0000313" key="3">
    <source>
        <dbReference type="EMBL" id="VEJ22060.1"/>
    </source>
</evidence>
<dbReference type="GO" id="GO:0016020">
    <property type="term" value="C:membrane"/>
    <property type="evidence" value="ECO:0007669"/>
    <property type="project" value="InterPro"/>
</dbReference>
<protein>
    <submittedName>
        <fullName evidence="3">Porin</fullName>
    </submittedName>
</protein>
<dbReference type="Pfam" id="PF13609">
    <property type="entry name" value="Porin_4"/>
    <property type="match status" value="1"/>
</dbReference>
<dbReference type="KEGG" id="nani:NCTC12227_01833"/>
<dbReference type="AlphaFoldDB" id="A0A448UDT1"/>
<proteinExistence type="predicted"/>
<feature type="chain" id="PRO_5019524444" evidence="1">
    <location>
        <begin position="19"/>
        <end position="101"/>
    </location>
</feature>
<dbReference type="SUPFAM" id="SSF56935">
    <property type="entry name" value="Porins"/>
    <property type="match status" value="1"/>
</dbReference>
<dbReference type="GO" id="GO:0015288">
    <property type="term" value="F:porin activity"/>
    <property type="evidence" value="ECO:0007669"/>
    <property type="project" value="InterPro"/>
</dbReference>
<sequence>MKKSILILVAALPVFALADVELYGNIRSGVSVSQVKTDTQRYTRTSVDDFGSYIGFKGSHPIGGGNNVIWQFEQDTPVGKSGSLREYFREKKKNSVLRTRN</sequence>
<keyword evidence="1" id="KW-0732">Signal</keyword>
<dbReference type="OrthoDB" id="8607272at2"/>
<dbReference type="Gene3D" id="2.40.160.10">
    <property type="entry name" value="Porin"/>
    <property type="match status" value="1"/>
</dbReference>
<reference evidence="3 4" key="1">
    <citation type="submission" date="2018-12" db="EMBL/GenBank/DDBJ databases">
        <authorList>
            <consortium name="Pathogen Informatics"/>
        </authorList>
    </citation>
    <scope>NUCLEOTIDE SEQUENCE [LARGE SCALE GENOMIC DNA]</scope>
    <source>
        <strain evidence="3 4">NCTC12227</strain>
    </source>
</reference>
<organism evidence="3 4">
    <name type="scientific">Neisseria animaloris</name>
    <dbReference type="NCBI Taxonomy" id="326522"/>
    <lineage>
        <taxon>Bacteria</taxon>
        <taxon>Pseudomonadati</taxon>
        <taxon>Pseudomonadota</taxon>
        <taxon>Betaproteobacteria</taxon>
        <taxon>Neisseriales</taxon>
        <taxon>Neisseriaceae</taxon>
        <taxon>Neisseria</taxon>
    </lineage>
</organism>
<name>A0A448UDT1_9NEIS</name>
<dbReference type="STRING" id="326522.BWD08_08170"/>
<dbReference type="InterPro" id="IPR033900">
    <property type="entry name" value="Gram_neg_porin_domain"/>
</dbReference>